<reference evidence="1" key="1">
    <citation type="submission" date="2020-11" db="EMBL/GenBank/DDBJ databases">
        <authorList>
            <person name="Tran Van P."/>
        </authorList>
    </citation>
    <scope>NUCLEOTIDE SEQUENCE</scope>
</reference>
<name>A0A7R8W9U9_9CRUS</name>
<dbReference type="Gene3D" id="3.10.100.10">
    <property type="entry name" value="Mannose-Binding Protein A, subunit A"/>
    <property type="match status" value="2"/>
</dbReference>
<proteinExistence type="predicted"/>
<gene>
    <name evidence="1" type="ORF">CTOB1V02_LOCUS5548</name>
</gene>
<dbReference type="Pfam" id="PF00059">
    <property type="entry name" value="Lectin_C"/>
    <property type="match status" value="2"/>
</dbReference>
<dbReference type="AlphaFoldDB" id="A0A7R8W9U9"/>
<dbReference type="InterPro" id="IPR016187">
    <property type="entry name" value="CTDL_fold"/>
</dbReference>
<sequence>MHSLLFGIFLAVALVATIDGALDLPSNDRSKIPVYEGQCDPPFTPVEGPYCYFLSYDQVKTDWLRAQQLCSLHQNGRLAEFETSEELVAATVFLVTDNQTGVYPWAAPGPWIGAIELGDSNEFVWASSNSSIEATNWSSSRPNSTNFGDGVVLDASNGFEWIDLSNATEASILCEIPPNPLCPEGFFHLGESCYAVVDDRSGPWNWSQAYCAYLTAGGRLVELETAEEIDLLKTHLMGLERPWTYWIGGEEVGDTNIFKWASTGQMIDVDDWYWGQPDGDGSGDAILINCLQY</sequence>
<dbReference type="InterPro" id="IPR001304">
    <property type="entry name" value="C-type_lectin-like"/>
</dbReference>
<dbReference type="InterPro" id="IPR050828">
    <property type="entry name" value="C-type_lectin/matrix_domain"/>
</dbReference>
<dbReference type="CDD" id="cd00037">
    <property type="entry name" value="CLECT"/>
    <property type="match status" value="2"/>
</dbReference>
<dbReference type="OrthoDB" id="418245at2759"/>
<dbReference type="InterPro" id="IPR016186">
    <property type="entry name" value="C-type_lectin-like/link_sf"/>
</dbReference>
<dbReference type="EMBL" id="OB661209">
    <property type="protein sequence ID" value="CAD7227647.1"/>
    <property type="molecule type" value="Genomic_DNA"/>
</dbReference>
<dbReference type="PROSITE" id="PS50041">
    <property type="entry name" value="C_TYPE_LECTIN_2"/>
    <property type="match status" value="2"/>
</dbReference>
<dbReference type="PANTHER" id="PTHR45710:SF26">
    <property type="entry name" value="RH26557P"/>
    <property type="match status" value="1"/>
</dbReference>
<dbReference type="SUPFAM" id="SSF56436">
    <property type="entry name" value="C-type lectin-like"/>
    <property type="match status" value="2"/>
</dbReference>
<dbReference type="SMART" id="SM00034">
    <property type="entry name" value="CLECT"/>
    <property type="match status" value="2"/>
</dbReference>
<organism evidence="1">
    <name type="scientific">Cyprideis torosa</name>
    <dbReference type="NCBI Taxonomy" id="163714"/>
    <lineage>
        <taxon>Eukaryota</taxon>
        <taxon>Metazoa</taxon>
        <taxon>Ecdysozoa</taxon>
        <taxon>Arthropoda</taxon>
        <taxon>Crustacea</taxon>
        <taxon>Oligostraca</taxon>
        <taxon>Ostracoda</taxon>
        <taxon>Podocopa</taxon>
        <taxon>Podocopida</taxon>
        <taxon>Cytherocopina</taxon>
        <taxon>Cytheroidea</taxon>
        <taxon>Cytherideidae</taxon>
        <taxon>Cyprideis</taxon>
    </lineage>
</organism>
<evidence type="ECO:0000313" key="1">
    <source>
        <dbReference type="EMBL" id="CAD7227647.1"/>
    </source>
</evidence>
<protein>
    <submittedName>
        <fullName evidence="1">Uncharacterized protein</fullName>
    </submittedName>
</protein>
<dbReference type="PANTHER" id="PTHR45710">
    <property type="entry name" value="C-TYPE LECTIN DOMAIN-CONTAINING PROTEIN 180"/>
    <property type="match status" value="1"/>
</dbReference>
<accession>A0A7R8W9U9</accession>